<dbReference type="Gene3D" id="3.40.50.10470">
    <property type="entry name" value="Translation initiation factor eif-2b, domain 2"/>
    <property type="match status" value="1"/>
</dbReference>
<dbReference type="Gene3D" id="3.90.79.10">
    <property type="entry name" value="Nucleoside Triphosphate Pyrophosphohydrolase"/>
    <property type="match status" value="1"/>
</dbReference>
<sequence length="490" mass="54033">MPQFKRRAVASSFIFRFPGNDLSEKPQVALFRRSDKVRTYQNKYGLIAGSVEASDASPLATAWRELQEETTLTSKSLQLFRQGKPFTFSGRGDKEEEGGLGDDRIKLNWEHSGYKWFDLDEISGDESFEGVPRIMDSLRSVWFDIDLGSVAGKILSKGLTDLKEDRESGARQLASKALSIYANVITNIDASERNAWWKNARLAAWHIWKNGREIMGAPILNVLLSALQAIEKRLPPSGPPSASVVGDLCNAIKQVDQASEQSETETNEAFNSFLRHHFSASDAIKILTLSSSSTVTSCLAHALTSQDQQIPPLDIRILESRPLFEGVQTARRLASLTQAKEPKSNISIYTDASAAIASRDIDMVLIGADTIDRAGNVCNKTGSLPAILTAAHISPRAKTVVLSELDKMLPFDEPPAEEENDVQEMTQNWNAVSEPAESLSGIGIKNVGFEWVDTQLIDHIITERGNETLDGISQRAKEMSEKADCFFSDI</sequence>
<proteinExistence type="inferred from homology"/>
<dbReference type="EMBL" id="JAVFKD010000002">
    <property type="protein sequence ID" value="KAK5996499.1"/>
    <property type="molecule type" value="Genomic_DNA"/>
</dbReference>
<evidence type="ECO:0000256" key="2">
    <source>
        <dbReference type="RuleBase" id="RU003814"/>
    </source>
</evidence>
<name>A0ABR0SWW1_9HYPO</name>
<organism evidence="4 5">
    <name type="scientific">Cladobotryum mycophilum</name>
    <dbReference type="NCBI Taxonomy" id="491253"/>
    <lineage>
        <taxon>Eukaryota</taxon>
        <taxon>Fungi</taxon>
        <taxon>Dikarya</taxon>
        <taxon>Ascomycota</taxon>
        <taxon>Pezizomycotina</taxon>
        <taxon>Sordariomycetes</taxon>
        <taxon>Hypocreomycetidae</taxon>
        <taxon>Hypocreales</taxon>
        <taxon>Hypocreaceae</taxon>
        <taxon>Cladobotryum</taxon>
    </lineage>
</organism>
<dbReference type="Pfam" id="PF01008">
    <property type="entry name" value="IF-2B"/>
    <property type="match status" value="1"/>
</dbReference>
<dbReference type="InterPro" id="IPR042529">
    <property type="entry name" value="IF_2B-like_C"/>
</dbReference>
<dbReference type="InterPro" id="IPR000086">
    <property type="entry name" value="NUDIX_hydrolase_dom"/>
</dbReference>
<evidence type="ECO:0000259" key="3">
    <source>
        <dbReference type="PROSITE" id="PS51462"/>
    </source>
</evidence>
<comment type="caution">
    <text evidence="4">The sequence shown here is derived from an EMBL/GenBank/DDBJ whole genome shotgun (WGS) entry which is preliminary data.</text>
</comment>
<dbReference type="Pfam" id="PF00293">
    <property type="entry name" value="NUDIX"/>
    <property type="match status" value="1"/>
</dbReference>
<dbReference type="PANTHER" id="PTHR43475">
    <property type="entry name" value="METHYLTHIORIBOSE-1-PHOSPHATE ISOMERASE"/>
    <property type="match status" value="1"/>
</dbReference>
<accession>A0ABR0SWW1</accession>
<dbReference type="Proteomes" id="UP001338125">
    <property type="component" value="Unassembled WGS sequence"/>
</dbReference>
<comment type="similarity">
    <text evidence="1 2">Belongs to the eIF-2B alpha/beta/delta subunits family.</text>
</comment>
<dbReference type="PROSITE" id="PS51462">
    <property type="entry name" value="NUDIX"/>
    <property type="match status" value="1"/>
</dbReference>
<dbReference type="PANTHER" id="PTHR43475:SF3">
    <property type="entry name" value="TRANSLATION INITIATION FACTOR EIF-2B SUBUNIT FAMILY PROTEIN (AFU_ORTHOLOGUE AFUA_2G14290)"/>
    <property type="match status" value="1"/>
</dbReference>
<feature type="domain" description="Nudix hydrolase" evidence="3">
    <location>
        <begin position="5"/>
        <end position="139"/>
    </location>
</feature>
<dbReference type="InterPro" id="IPR015797">
    <property type="entry name" value="NUDIX_hydrolase-like_dom_sf"/>
</dbReference>
<protein>
    <recommendedName>
        <fullName evidence="3">Nudix hydrolase domain-containing protein</fullName>
    </recommendedName>
</protein>
<dbReference type="InterPro" id="IPR037171">
    <property type="entry name" value="NagB/RpiA_transferase-like"/>
</dbReference>
<gene>
    <name evidence="4" type="ORF">PT974_01834</name>
</gene>
<evidence type="ECO:0000313" key="5">
    <source>
        <dbReference type="Proteomes" id="UP001338125"/>
    </source>
</evidence>
<dbReference type="InterPro" id="IPR000649">
    <property type="entry name" value="IF-2B-related"/>
</dbReference>
<keyword evidence="5" id="KW-1185">Reference proteome</keyword>
<evidence type="ECO:0000256" key="1">
    <source>
        <dbReference type="ARBA" id="ARBA00007251"/>
    </source>
</evidence>
<dbReference type="SUPFAM" id="SSF100950">
    <property type="entry name" value="NagB/RpiA/CoA transferase-like"/>
    <property type="match status" value="1"/>
</dbReference>
<dbReference type="SUPFAM" id="SSF55811">
    <property type="entry name" value="Nudix"/>
    <property type="match status" value="1"/>
</dbReference>
<evidence type="ECO:0000313" key="4">
    <source>
        <dbReference type="EMBL" id="KAK5996499.1"/>
    </source>
</evidence>
<reference evidence="4 5" key="1">
    <citation type="submission" date="2024-01" db="EMBL/GenBank/DDBJ databases">
        <title>Complete genome of Cladobotryum mycophilum ATHUM6906.</title>
        <authorList>
            <person name="Christinaki A.C."/>
            <person name="Myridakis A.I."/>
            <person name="Kouvelis V.N."/>
        </authorList>
    </citation>
    <scope>NUCLEOTIDE SEQUENCE [LARGE SCALE GENOMIC DNA]</scope>
    <source>
        <strain evidence="4 5">ATHUM6906</strain>
    </source>
</reference>